<keyword evidence="2" id="KW-1185">Reference proteome</keyword>
<evidence type="ECO:0000313" key="2">
    <source>
        <dbReference type="Proteomes" id="UP001152178"/>
    </source>
</evidence>
<reference evidence="1" key="1">
    <citation type="submission" date="2022-11" db="EMBL/GenBank/DDBJ databases">
        <authorList>
            <person name="Coimbra C."/>
        </authorList>
    </citation>
    <scope>NUCLEOTIDE SEQUENCE</scope>
    <source>
        <strain evidence="1">Jales19</strain>
    </source>
</reference>
<gene>
    <name evidence="1" type="ORF">OOJ09_23500</name>
</gene>
<sequence>MDRNGIVFEGEMNFLGILLQQAMLYSKAKIDALPDDISVDDEFAAIDAASAPAFAIAQTISSLPAQSETEIRIKATAAAWIEGTYWTNANSGTLN</sequence>
<dbReference type="EMBL" id="JAPFQA010000012">
    <property type="protein sequence ID" value="MCZ8547166.1"/>
    <property type="molecule type" value="Genomic_DNA"/>
</dbReference>
<organism evidence="1 2">
    <name type="scientific">Mesorhizobium qingshengii</name>
    <dbReference type="NCBI Taxonomy" id="1165689"/>
    <lineage>
        <taxon>Bacteria</taxon>
        <taxon>Pseudomonadati</taxon>
        <taxon>Pseudomonadota</taxon>
        <taxon>Alphaproteobacteria</taxon>
        <taxon>Hyphomicrobiales</taxon>
        <taxon>Phyllobacteriaceae</taxon>
        <taxon>Mesorhizobium</taxon>
    </lineage>
</organism>
<accession>A0ABT4QZZ2</accession>
<protein>
    <submittedName>
        <fullName evidence="1">Uncharacterized protein</fullName>
    </submittedName>
</protein>
<proteinExistence type="predicted"/>
<name>A0ABT4QZZ2_9HYPH</name>
<evidence type="ECO:0000313" key="1">
    <source>
        <dbReference type="EMBL" id="MCZ8547166.1"/>
    </source>
</evidence>
<comment type="caution">
    <text evidence="1">The sequence shown here is derived from an EMBL/GenBank/DDBJ whole genome shotgun (WGS) entry which is preliminary data.</text>
</comment>
<dbReference type="RefSeq" id="WP_269907490.1">
    <property type="nucleotide sequence ID" value="NZ_JAPFQA010000012.1"/>
</dbReference>
<dbReference type="Proteomes" id="UP001152178">
    <property type="component" value="Unassembled WGS sequence"/>
</dbReference>